<evidence type="ECO:0000313" key="3">
    <source>
        <dbReference type="Proteomes" id="UP000183129"/>
    </source>
</evidence>
<feature type="transmembrane region" description="Helical" evidence="1">
    <location>
        <begin position="13"/>
        <end position="33"/>
    </location>
</feature>
<name>A0A1I2EBL2_9SPHI</name>
<dbReference type="Proteomes" id="UP000183129">
    <property type="component" value="Unassembled WGS sequence"/>
</dbReference>
<evidence type="ECO:0000313" key="2">
    <source>
        <dbReference type="EMBL" id="SFE90089.1"/>
    </source>
</evidence>
<sequence length="39" mass="4303">MTTISSVLGNGEITAIMLVLTVIICVLAFYWSFGMKKHN</sequence>
<protein>
    <submittedName>
        <fullName evidence="2">Uncharacterized protein</fullName>
    </submittedName>
</protein>
<dbReference type="AlphaFoldDB" id="A0A1I2EBL2"/>
<keyword evidence="1" id="KW-1133">Transmembrane helix</keyword>
<evidence type="ECO:0000256" key="1">
    <source>
        <dbReference type="SAM" id="Phobius"/>
    </source>
</evidence>
<reference evidence="2 3" key="1">
    <citation type="submission" date="2016-10" db="EMBL/GenBank/DDBJ databases">
        <authorList>
            <person name="de Groot N.N."/>
        </authorList>
    </citation>
    <scope>NUCLEOTIDE SEQUENCE [LARGE SCALE GENOMIC DNA]</scope>
    <source>
        <strain evidence="2 3">ATCC 51969</strain>
    </source>
</reference>
<gene>
    <name evidence="2" type="ORF">SAMN03003324_01726</name>
</gene>
<keyword evidence="1" id="KW-0472">Membrane</keyword>
<keyword evidence="1" id="KW-0812">Transmembrane</keyword>
<proteinExistence type="predicted"/>
<dbReference type="EMBL" id="FONS01000003">
    <property type="protein sequence ID" value="SFE90089.1"/>
    <property type="molecule type" value="Genomic_DNA"/>
</dbReference>
<organism evidence="2 3">
    <name type="scientific">Pedobacter antarcticus</name>
    <dbReference type="NCBI Taxonomy" id="34086"/>
    <lineage>
        <taxon>Bacteria</taxon>
        <taxon>Pseudomonadati</taxon>
        <taxon>Bacteroidota</taxon>
        <taxon>Sphingobacteriia</taxon>
        <taxon>Sphingobacteriales</taxon>
        <taxon>Sphingobacteriaceae</taxon>
        <taxon>Pedobacter</taxon>
    </lineage>
</organism>
<accession>A0A1I2EBL2</accession>